<feature type="domain" description="Integrase catalytic" evidence="6">
    <location>
        <begin position="322"/>
        <end position="489"/>
    </location>
</feature>
<dbReference type="InterPro" id="IPR043502">
    <property type="entry name" value="DNA/RNA_pol_sf"/>
</dbReference>
<evidence type="ECO:0000256" key="3">
    <source>
        <dbReference type="ARBA" id="ARBA00022750"/>
    </source>
</evidence>
<reference key="1">
    <citation type="journal article" date="1999" name="Nature">
        <title>Sequence and analysis of chromosome 4 of the plant Arabidopsis thaliana.</title>
        <authorList>
            <consortium name="EU"/>
            <consortium name="CSHL and WU Arabidopsis Sequencing Project"/>
            <person name="Mayer K."/>
            <person name="Schuller C."/>
            <person name="Wambutt R."/>
            <person name="Murphy G."/>
            <person name="Volckaert G."/>
            <person name="Pohl T."/>
            <person name="Dusterhoft A."/>
            <person name="Stiekema W."/>
            <person name="Entian K.D."/>
            <person name="Terryn N."/>
            <person name="Harris B."/>
            <person name="Ansorge W."/>
            <person name="Brandt P."/>
            <person name="Grivell L."/>
            <person name="Rieger M."/>
            <person name="Weichselgartner M."/>
            <person name="de Simone V."/>
            <person name="Obermaier B."/>
            <person name="Mache R."/>
            <person name="Muller M."/>
            <person name="Kreis M."/>
            <person name="Delseny M."/>
            <person name="Puigdomenech P."/>
            <person name="Watson M."/>
            <person name="Schmidtheini T."/>
            <person name="Reichert B."/>
            <person name="Portatelle D."/>
            <person name="Perez-Alonso M."/>
            <person name="Boutry M."/>
            <person name="Bancroft I."/>
            <person name="Vos P."/>
            <person name="Hoheisel J."/>
            <person name="Zimmermann W."/>
            <person name="Wedler H."/>
            <person name="Ridley P."/>
            <person name="Langham S.A."/>
            <person name="McCullagh B."/>
            <person name="Bilham L."/>
            <person name="Robben J."/>
            <person name="Van der Schueren J."/>
            <person name="Grymonprez B."/>
            <person name="Chuang Y.J."/>
            <person name="Vandenbussche F."/>
            <person name="Braeken M."/>
            <person name="Weltjens I."/>
            <person name="Voet M."/>
            <person name="Bastiaens I."/>
            <person name="Aert R."/>
            <person name="Defoor E."/>
            <person name="Weitzenegger T."/>
            <person name="Bothe G."/>
            <person name="Ramsperger U."/>
            <person name="Hilbert H."/>
            <person name="Braun M."/>
            <person name="Holzer E."/>
            <person name="Brandt A."/>
            <person name="Peters S."/>
            <person name="van Staveren M."/>
            <person name="Dirske W."/>
            <person name="Mooijman P."/>
            <person name="Klein Lankhorst R."/>
            <person name="Rose M."/>
            <person name="Hauf J."/>
            <person name="Kotter P."/>
            <person name="Berneiser S."/>
            <person name="Hempel S."/>
            <person name="Feldpausch M."/>
            <person name="Lamberth S."/>
            <person name="Van den Daele H."/>
            <person name="De Keyser A."/>
            <person name="Buysshaert C."/>
            <person name="Gielen J."/>
            <person name="Villarroel R."/>
            <person name="De Clercq R."/>
            <person name="Van Montagu M."/>
            <person name="Rogers J."/>
            <person name="Cronin A."/>
            <person name="Quail M."/>
            <person name="Bray-Allen S."/>
            <person name="Clark L."/>
            <person name="Doggett J."/>
            <person name="Hall S."/>
            <person name="Kay M."/>
            <person name="Lennard N."/>
            <person name="McLay K."/>
            <person name="Mayes R."/>
            <person name="Pettett A."/>
            <person name="Rajandream M.A."/>
            <person name="Lyne M."/>
            <person name="Benes V."/>
            <person name="Rechmann S."/>
            <person name="Borkova D."/>
            <person name="Blocker H."/>
            <person name="Scharfe M."/>
            <person name="Grimm M."/>
            <person name="Lohnert T.H."/>
            <person name="Dose S."/>
            <person name="de Haan M."/>
            <person name="Maarse A."/>
            <person name="Schafer M."/>
            <person name="Muller-Auer S."/>
            <person name="Gabel C."/>
            <person name="Fuchs M."/>
            <person name="Fartmann B."/>
            <person name="Granderath K."/>
            <person name="Dauner D."/>
            <person name="Herzl A."/>
            <person name="Neumann S."/>
            <person name="Argiriou A."/>
            <person name="Vitale D."/>
            <person name="Liguori R."/>
            <person name="Piravandi E."/>
            <person name="Massenet O."/>
            <person name="Quigley F."/>
            <person name="Clabauld G."/>
            <person name="Mundlein A."/>
            <person name="Felber R."/>
            <person name="Schnabl S."/>
            <person name="Hiller R."/>
            <person name="Schmidt W."/>
            <person name="Lecharny A."/>
            <person name="Aubourg S."/>
            <person name="Chefdor F."/>
            <person name="Cooke R."/>
            <person name="Berger C."/>
            <person name="Montfort A."/>
            <person name="Casacuberta E."/>
            <person name="Gibbons T."/>
            <person name="Weber N."/>
            <person name="Vandenbol M."/>
            <person name="Bargues M."/>
            <person name="Terol J."/>
            <person name="Torres A."/>
            <person name="Perez-Perez A."/>
            <person name="Purnelle B."/>
            <person name="Bent E."/>
            <person name="Johnson S."/>
            <person name="Tacon D."/>
            <person name="Jesse T."/>
            <person name="Heijnen L."/>
            <person name="Schwarz S."/>
            <person name="Scholler P."/>
            <person name="Heber S."/>
            <person name="Francs P."/>
            <person name="Bielke C."/>
            <person name="Frishman D."/>
            <person name="Haase D."/>
            <person name="Lemcke K."/>
            <person name="Mewes H.W."/>
            <person name="Stocker S."/>
            <person name="Zaccaria P."/>
            <person name="Bevan M."/>
            <person name="Wilson R.K."/>
            <person name="de la Bastide M."/>
            <person name="Habermann K."/>
            <person name="Parnell L."/>
            <person name="Dedhia N."/>
            <person name="Gnoj L."/>
            <person name="Schutz K."/>
            <person name="Huang E."/>
            <person name="Spiegel L."/>
            <person name="Sehkon M."/>
            <person name="Murray J."/>
            <person name="Sheet P."/>
            <person name="Cordes M."/>
            <person name="Abu-Threideh J."/>
            <person name="Stoneking T."/>
            <person name="Kalicki J."/>
            <person name="Graves T."/>
            <person name="Harmon G."/>
            <person name="Edwards J."/>
            <person name="Latreille P."/>
            <person name="Courtney L."/>
            <person name="Cloud J."/>
            <person name="Abbott A."/>
            <person name="Scott K."/>
            <person name="Johnson D."/>
            <person name="Minx P."/>
            <person name="Bentley D."/>
            <person name="Fulton B."/>
            <person name="Miller N."/>
            <person name="Greco T."/>
            <person name="Kemp K."/>
            <person name="Kramer J."/>
            <person name="Fulton L."/>
            <person name="Mardis E."/>
            <person name="Dante M."/>
            <person name="Pepin K."/>
            <person name="Hillier L."/>
            <person name="Nelson J."/>
            <person name="Spieth J."/>
            <person name="Ryan E."/>
            <person name="Andrews S."/>
            <person name="Geisel C."/>
            <person name="Layman D."/>
            <person name="Du H."/>
            <person name="Ali J."/>
            <person name="Berghoff A."/>
            <person name="Jones K."/>
            <person name="Drone K."/>
            <person name="Cotton M."/>
            <person name="Joshu C."/>
            <person name="Antonoiu B."/>
            <person name="Zidanic M."/>
            <person name="Strong C."/>
            <person name="Sun H."/>
            <person name="Lamar B."/>
            <person name="Yordan C."/>
            <person name="Ma P."/>
            <person name="Zhong J."/>
            <person name="Preston R."/>
            <person name="Vil D."/>
            <person name="Shekher M."/>
            <person name="Matero A."/>
            <person name="Shah R."/>
            <person name="Swaby I.K."/>
            <person name="O'Shaughnessy A."/>
            <person name="Rodriguez M."/>
            <person name="Hoffmann J."/>
            <person name="Till S."/>
            <person name="Granat S."/>
            <person name="Shohdy N."/>
            <person name="Hasegawa A."/>
            <person name="Hameed A."/>
            <person name="Lodhi M."/>
            <person name="Johnson A."/>
            <person name="Chen E."/>
            <person name="Marra M."/>
            <person name="Martienssen R."/>
            <person name="McCombie W.R."/>
        </authorList>
    </citation>
    <scope>NUCLEOTIDE SEQUENCE [LARGE SCALE GENOMIC DNA]</scope>
    <source>
        <strain>cv. Columbia</strain>
    </source>
</reference>
<dbReference type="GO" id="GO:0046872">
    <property type="term" value="F:metal ion binding"/>
    <property type="evidence" value="ECO:0007669"/>
    <property type="project" value="UniProtKB-KW"/>
</dbReference>
<keyword evidence="1" id="KW-0645">Protease</keyword>
<feature type="compositionally biased region" description="Low complexity" evidence="5">
    <location>
        <begin position="647"/>
        <end position="662"/>
    </location>
</feature>
<sequence>MGQPLLHQIRSTKPGSRQTESSNLGFLDPFPRISSVWLSTATLHMRLFELQRRLQNVSKRDKTMDAYLNDLKNICDQLASVGSPVTEKMKIFAALNGLGREYEPIKTTIENSMDTQPGPSLENVIPKLTGYDDRLQGYLEETTISPYVAFNITTSDDSYRNSYNRGKDVTDQHGNEWLPDSAATAHVTNSPRSLQQSQPYHGTDAIMVDDGNYLPITHTGSTNLASSSGTVPLTDVLVCPSITKSLLSMSKLTQDFPCTVEFEYDGVRVNDKATKKLLLMGSNRDGLYCLKDDKQFQAFFSTRQRSASDEVWHRRLGHPHPQILQPLERVHCDLWGPTTITSVQGFRYYAVFIDHYSRFSWIYPLKLKSDFYNIFLAFHKLVENQLSQKISVFQCDGGGEFVSHKFLQHLQSHGIQQQLSCPHTPQQNGLAERKHRHLVELGLSMLFQSHVPHKFWVEAFFTANFLINLLPTSALKESISPYEKLYDKKPDYTSLRSFGSACFPTLRDYAENKFNPCSLKCVFLGYNEKYKGYRCLYPPTGRLYISRHVIFDESVYPFSHTYKHLHPQPRTPLLAAWLRSSDSPAPSTSTSPSSRSPLFTSADFPPLPQRKTPLLPTLVPISSVSHASNITTQQSPDFDSERTTDFDSASIGDSSHSSQAGSDSEETIQQASVNVHQTHASTNVHPMVTRAKVGISKPNPRYVFLSHKVSYPEPKTVTAALKHPGWTGAMTEEIGNCSETQTWSLVPYKSDMHVLGSKWVFRTKLHADGTLNKLKARIVAKGFLQEEGIDYLETYSPVVRTPTVRLVLHLATALNWDIKQMDVKNAFLHGDLKETVYMTQPAGFVDPSKPDHVCLLHKSIYGLKQSPRAWFDKFSTFLLEFGFFCSKSDPSLFIYAHNNNLILLLLYVDDMVITGNSSQTLTSLLAALNKEFRMTDMGQLHYFLGIQVQRQQNGLFMSQQKYAEDLLIAASMEHCTPLPTPLPVQLDRVPHQEELFSDPTYFRSIAGKLQYLTLTRPDIQFAVNFVCQKMHQPTISDFHLLKRILRYIKGTITMGISYSRDSPTLLQAYSDSDWGNCKQTRRSVGGLCTFMGTNLVSWSSKKHPTVSRSSTEAEYKSLSDAASEILWLSTLLRELRIPLPDTPELFCDNLSAVYLTANPAFHARTKHFDIDFHFVRERVALKALVVKHIPGSEQIADIFTKSLPYEAFIHLRGKLGVTLSPTPSLRGTINTIQVKPRQNFVVSSNSAKKQMKAQCRPKKPTTQVWKQRSSAIKTETPEVSPSYDKNRAGTTSPNACTEKAFNIKLENRFLTLDSEIPA</sequence>
<name>O81824_ARATH</name>
<feature type="compositionally biased region" description="Low complexity" evidence="5">
    <location>
        <begin position="584"/>
        <end position="601"/>
    </location>
</feature>
<reference evidence="8" key="3">
    <citation type="submission" date="2000-03" db="EMBL/GenBank/DDBJ databases">
        <authorList>
            <person name="Reichert B.J."/>
            <person name="Barel E."/>
            <person name="Mewes H.W."/>
            <person name="Lemcke K."/>
            <person name="Mayer K.F.X."/>
        </authorList>
    </citation>
    <scope>NUCLEOTIDE SEQUENCE</scope>
</reference>
<evidence type="ECO:0000256" key="2">
    <source>
        <dbReference type="ARBA" id="ARBA00022723"/>
    </source>
</evidence>
<dbReference type="PROSITE" id="PS50994">
    <property type="entry name" value="INTEGRASE"/>
    <property type="match status" value="1"/>
</dbReference>
<evidence type="ECO:0000256" key="1">
    <source>
        <dbReference type="ARBA" id="ARBA00022670"/>
    </source>
</evidence>
<dbReference type="PIR" id="T05745">
    <property type="entry name" value="T05745"/>
</dbReference>
<dbReference type="InterPro" id="IPR039537">
    <property type="entry name" value="Retrotran_Ty1/copia-like"/>
</dbReference>
<dbReference type="PANTHER" id="PTHR42648:SF26">
    <property type="entry name" value="INTEGRASE CATALYTIC DOMAIN-CONTAINING PROTEIN"/>
    <property type="match status" value="1"/>
</dbReference>
<feature type="region of interest" description="Disordered" evidence="5">
    <location>
        <begin position="1"/>
        <end position="24"/>
    </location>
</feature>
<dbReference type="GO" id="GO:0003676">
    <property type="term" value="F:nucleic acid binding"/>
    <property type="evidence" value="ECO:0007669"/>
    <property type="project" value="InterPro"/>
</dbReference>
<dbReference type="Pfam" id="PF14223">
    <property type="entry name" value="Retrotran_gag_2"/>
    <property type="match status" value="1"/>
</dbReference>
<dbReference type="PANTHER" id="PTHR42648">
    <property type="entry name" value="TRANSPOSASE, PUTATIVE-RELATED"/>
    <property type="match status" value="1"/>
</dbReference>
<feature type="region of interest" description="Disordered" evidence="5">
    <location>
        <begin position="629"/>
        <end position="669"/>
    </location>
</feature>
<dbReference type="GO" id="GO:0015074">
    <property type="term" value="P:DNA integration"/>
    <property type="evidence" value="ECO:0007669"/>
    <property type="project" value="InterPro"/>
</dbReference>
<dbReference type="InterPro" id="IPR001584">
    <property type="entry name" value="Integrase_cat-core"/>
</dbReference>
<dbReference type="Pfam" id="PF00665">
    <property type="entry name" value="rve"/>
    <property type="match status" value="1"/>
</dbReference>
<feature type="compositionally biased region" description="Polar residues" evidence="5">
    <location>
        <begin position="9"/>
        <end position="24"/>
    </location>
</feature>
<dbReference type="ExpressionAtlas" id="O81824">
    <property type="expression patterns" value="baseline and differential"/>
</dbReference>
<feature type="compositionally biased region" description="Polar residues" evidence="5">
    <location>
        <begin position="1269"/>
        <end position="1279"/>
    </location>
</feature>
<reference evidence="7" key="2">
    <citation type="submission" date="2000-03" db="EMBL/GenBank/DDBJ databases">
        <authorList>
            <person name="EU Arabidopsis sequencing project"/>
        </authorList>
    </citation>
    <scope>NUCLEOTIDE SEQUENCE</scope>
</reference>
<keyword evidence="4" id="KW-0378">Hydrolase</keyword>
<dbReference type="CDD" id="cd09272">
    <property type="entry name" value="RNase_HI_RT_Ty1"/>
    <property type="match status" value="1"/>
</dbReference>
<dbReference type="SUPFAM" id="SSF56672">
    <property type="entry name" value="DNA/RNA polymerases"/>
    <property type="match status" value="1"/>
</dbReference>
<dbReference type="InterPro" id="IPR013103">
    <property type="entry name" value="RVT_2"/>
</dbReference>
<dbReference type="GO" id="GO:0006508">
    <property type="term" value="P:proteolysis"/>
    <property type="evidence" value="ECO:0007669"/>
    <property type="project" value="UniProtKB-KW"/>
</dbReference>
<accession>O81824</accession>
<dbReference type="EMBL" id="AL030978">
    <property type="protein sequence ID" value="CAA19715.1"/>
    <property type="molecule type" value="Genomic_DNA"/>
</dbReference>
<evidence type="ECO:0000313" key="8">
    <source>
        <dbReference type="EMBL" id="CAB79576.1"/>
    </source>
</evidence>
<evidence type="ECO:0000259" key="6">
    <source>
        <dbReference type="PROSITE" id="PS50994"/>
    </source>
</evidence>
<protein>
    <submittedName>
        <fullName evidence="7">Uncharacterized protein AT4g27210</fullName>
    </submittedName>
</protein>
<keyword evidence="2" id="KW-0479">Metal-binding</keyword>
<keyword evidence="3" id="KW-0064">Aspartyl protease</keyword>
<dbReference type="InterPro" id="IPR012337">
    <property type="entry name" value="RNaseH-like_sf"/>
</dbReference>
<evidence type="ECO:0000256" key="4">
    <source>
        <dbReference type="ARBA" id="ARBA00022801"/>
    </source>
</evidence>
<dbReference type="Pfam" id="PF25597">
    <property type="entry name" value="SH3_retrovirus"/>
    <property type="match status" value="1"/>
</dbReference>
<organism evidence="7">
    <name type="scientific">Arabidopsis thaliana</name>
    <name type="common">Mouse-ear cress</name>
    <dbReference type="NCBI Taxonomy" id="3702"/>
    <lineage>
        <taxon>Eukaryota</taxon>
        <taxon>Viridiplantae</taxon>
        <taxon>Streptophyta</taxon>
        <taxon>Embryophyta</taxon>
        <taxon>Tracheophyta</taxon>
        <taxon>Spermatophyta</taxon>
        <taxon>Magnoliopsida</taxon>
        <taxon>eudicotyledons</taxon>
        <taxon>Gunneridae</taxon>
        <taxon>Pentapetalae</taxon>
        <taxon>rosids</taxon>
        <taxon>malvids</taxon>
        <taxon>Brassicales</taxon>
        <taxon>Brassicaceae</taxon>
        <taxon>Camelineae</taxon>
        <taxon>Arabidopsis</taxon>
    </lineage>
</organism>
<evidence type="ECO:0000313" key="7">
    <source>
        <dbReference type="EMBL" id="CAA19715.1"/>
    </source>
</evidence>
<dbReference type="Gene3D" id="3.30.420.10">
    <property type="entry name" value="Ribonuclease H-like superfamily/Ribonuclease H"/>
    <property type="match status" value="1"/>
</dbReference>
<dbReference type="InterPro" id="IPR054722">
    <property type="entry name" value="PolX-like_BBD"/>
</dbReference>
<dbReference type="InterPro" id="IPR036397">
    <property type="entry name" value="RNaseH_sf"/>
</dbReference>
<dbReference type="Pfam" id="PF22936">
    <property type="entry name" value="Pol_BBD"/>
    <property type="match status" value="1"/>
</dbReference>
<dbReference type="GO" id="GO:0004190">
    <property type="term" value="F:aspartic-type endopeptidase activity"/>
    <property type="evidence" value="ECO:0007669"/>
    <property type="project" value="UniProtKB-KW"/>
</dbReference>
<proteinExistence type="predicted"/>
<evidence type="ECO:0000256" key="5">
    <source>
        <dbReference type="SAM" id="MobiDB-lite"/>
    </source>
</evidence>
<dbReference type="SUPFAM" id="SSF53098">
    <property type="entry name" value="Ribonuclease H-like"/>
    <property type="match status" value="1"/>
</dbReference>
<feature type="region of interest" description="Disordered" evidence="5">
    <location>
        <begin position="1269"/>
        <end position="1293"/>
    </location>
</feature>
<dbReference type="Pfam" id="PF07727">
    <property type="entry name" value="RVT_2"/>
    <property type="match status" value="1"/>
</dbReference>
<gene>
    <name evidence="7" type="ordered locus">At4g27210</name>
</gene>
<feature type="region of interest" description="Disordered" evidence="5">
    <location>
        <begin position="584"/>
        <end position="603"/>
    </location>
</feature>
<dbReference type="EMBL" id="AL161566">
    <property type="protein sequence ID" value="CAB79576.1"/>
    <property type="molecule type" value="Genomic_DNA"/>
</dbReference>
<dbReference type="InterPro" id="IPR057670">
    <property type="entry name" value="SH3_retrovirus"/>
</dbReference>